<dbReference type="AlphaFoldDB" id="A0A177WI97"/>
<reference evidence="6 7" key="2">
    <citation type="submission" date="2016-05" db="EMBL/GenBank/DDBJ databases">
        <title>Lineage-specific infection strategies underlie the spectrum of fungal disease in amphibians.</title>
        <authorList>
            <person name="Cuomo C.A."/>
            <person name="Farrer R.A."/>
            <person name="James T."/>
            <person name="Longcore J."/>
            <person name="Birren B."/>
        </authorList>
    </citation>
    <scope>NUCLEOTIDE SEQUENCE [LARGE SCALE GENOMIC DNA]</scope>
    <source>
        <strain evidence="6 7">JEL423</strain>
    </source>
</reference>
<dbReference type="VEuPathDB" id="FungiDB:BDEG_22955"/>
<reference evidence="6 7" key="1">
    <citation type="submission" date="2006-10" db="EMBL/GenBank/DDBJ databases">
        <title>The Genome Sequence of Batrachochytrium dendrobatidis JEL423.</title>
        <authorList>
            <consortium name="The Broad Institute Genome Sequencing Platform"/>
            <person name="Birren B."/>
            <person name="Lander E."/>
            <person name="Galagan J."/>
            <person name="Cuomo C."/>
            <person name="Devon K."/>
            <person name="Jaffe D."/>
            <person name="Butler J."/>
            <person name="Alvarez P."/>
            <person name="Gnerre S."/>
            <person name="Grabherr M."/>
            <person name="Kleber M."/>
            <person name="Mauceli E."/>
            <person name="Brockman W."/>
            <person name="Young S."/>
            <person name="LaButti K."/>
            <person name="Sykes S."/>
            <person name="DeCaprio D."/>
            <person name="Crawford M."/>
            <person name="Koehrsen M."/>
            <person name="Engels R."/>
            <person name="Montgomery P."/>
            <person name="Pearson M."/>
            <person name="Howarth C."/>
            <person name="Larson L."/>
            <person name="White J."/>
            <person name="O'Leary S."/>
            <person name="Kodira C."/>
            <person name="Zeng Q."/>
            <person name="Yandava C."/>
            <person name="Alvarado L."/>
            <person name="Longcore J."/>
            <person name="James T."/>
        </authorList>
    </citation>
    <scope>NUCLEOTIDE SEQUENCE [LARGE SCALE GENOMIC DNA]</scope>
    <source>
        <strain evidence="6 7">JEL423</strain>
    </source>
</reference>
<evidence type="ECO:0000313" key="6">
    <source>
        <dbReference type="EMBL" id="OAJ39081.1"/>
    </source>
</evidence>
<evidence type="ECO:0000256" key="3">
    <source>
        <dbReference type="ARBA" id="ARBA00023135"/>
    </source>
</evidence>
<dbReference type="Pfam" id="PF01922">
    <property type="entry name" value="SRP19"/>
    <property type="match status" value="1"/>
</dbReference>
<dbReference type="PANTHER" id="PTHR17453">
    <property type="entry name" value="SIGNAL RECOGNITION PARTICLE 19 KD PROTEIN"/>
    <property type="match status" value="1"/>
</dbReference>
<dbReference type="InterPro" id="IPR002778">
    <property type="entry name" value="Signal_recog_particle_SRP19"/>
</dbReference>
<accession>A0A177WI97</accession>
<comment type="subcellular location">
    <subcellularLocation>
        <location evidence="1">Cytoplasm</location>
    </subcellularLocation>
</comment>
<protein>
    <submittedName>
        <fullName evidence="6">SRP19 protein</fullName>
    </submittedName>
</protein>
<dbReference type="GO" id="GO:0008312">
    <property type="term" value="F:7S RNA binding"/>
    <property type="evidence" value="ECO:0007669"/>
    <property type="project" value="InterPro"/>
</dbReference>
<sequence>MADDDIDNMDFDLPSELLTNIGNPSFSSGMPTLQAMGQRADPRVLEASKRWTCIYPVYIDQDKSYAEGRRVSKSQAVKNPAAIYMAEAVQRLGLTSVVEPKCRHPRDPFTFGRIRVQIHTTAGKPISPIYFNKRQLLIKIASMLPACKEELDQSDSKIAGIAAHSRSELSKTVEEASQPKSVSNAITSGSETPAIAASSTVSSTSSKKKGKKKR</sequence>
<evidence type="ECO:0000313" key="7">
    <source>
        <dbReference type="Proteomes" id="UP000077115"/>
    </source>
</evidence>
<dbReference type="Proteomes" id="UP000077115">
    <property type="component" value="Unassembled WGS sequence"/>
</dbReference>
<dbReference type="PANTHER" id="PTHR17453:SF0">
    <property type="entry name" value="SIGNAL RECOGNITION PARTICLE 19 KDA PROTEIN"/>
    <property type="match status" value="1"/>
</dbReference>
<evidence type="ECO:0000256" key="2">
    <source>
        <dbReference type="ARBA" id="ARBA00022490"/>
    </source>
</evidence>
<dbReference type="GO" id="GO:0006617">
    <property type="term" value="P:SRP-dependent cotranslational protein targeting to membrane, signal sequence recognition"/>
    <property type="evidence" value="ECO:0007669"/>
    <property type="project" value="TreeGrafter"/>
</dbReference>
<dbReference type="GO" id="GO:0005786">
    <property type="term" value="C:signal recognition particle, endoplasmic reticulum targeting"/>
    <property type="evidence" value="ECO:0007669"/>
    <property type="project" value="UniProtKB-KW"/>
</dbReference>
<keyword evidence="3" id="KW-0733">Signal recognition particle</keyword>
<proteinExistence type="predicted"/>
<dbReference type="SUPFAM" id="SSF69695">
    <property type="entry name" value="SRP19"/>
    <property type="match status" value="1"/>
</dbReference>
<feature type="compositionally biased region" description="Polar residues" evidence="5">
    <location>
        <begin position="178"/>
        <end position="191"/>
    </location>
</feature>
<evidence type="ECO:0000256" key="5">
    <source>
        <dbReference type="SAM" id="MobiDB-lite"/>
    </source>
</evidence>
<dbReference type="eggNOG" id="KOG3198">
    <property type="taxonomic scope" value="Eukaryota"/>
</dbReference>
<dbReference type="OrthoDB" id="2190947at2759"/>
<gene>
    <name evidence="6" type="ORF">BDEG_22955</name>
</gene>
<dbReference type="STRING" id="403673.A0A177WI97"/>
<evidence type="ECO:0000256" key="1">
    <source>
        <dbReference type="ARBA" id="ARBA00004496"/>
    </source>
</evidence>
<name>A0A177WI97_BATDL</name>
<organism evidence="6 7">
    <name type="scientific">Batrachochytrium dendrobatidis (strain JEL423)</name>
    <dbReference type="NCBI Taxonomy" id="403673"/>
    <lineage>
        <taxon>Eukaryota</taxon>
        <taxon>Fungi</taxon>
        <taxon>Fungi incertae sedis</taxon>
        <taxon>Chytridiomycota</taxon>
        <taxon>Chytridiomycota incertae sedis</taxon>
        <taxon>Chytridiomycetes</taxon>
        <taxon>Rhizophydiales</taxon>
        <taxon>Rhizophydiales incertae sedis</taxon>
        <taxon>Batrachochytrium</taxon>
    </lineage>
</organism>
<evidence type="ECO:0000256" key="4">
    <source>
        <dbReference type="ARBA" id="ARBA00023274"/>
    </source>
</evidence>
<dbReference type="Gene3D" id="3.30.56.30">
    <property type="entry name" value="Signal recognition particle, SRP19-like subunit"/>
    <property type="match status" value="1"/>
</dbReference>
<feature type="region of interest" description="Disordered" evidence="5">
    <location>
        <begin position="168"/>
        <end position="214"/>
    </location>
</feature>
<keyword evidence="4" id="KW-0687">Ribonucleoprotein</keyword>
<dbReference type="InterPro" id="IPR036521">
    <property type="entry name" value="SRP19-like_sf"/>
</dbReference>
<keyword evidence="2" id="KW-0963">Cytoplasm</keyword>
<dbReference type="EMBL" id="DS022302">
    <property type="protein sequence ID" value="OAJ39081.1"/>
    <property type="molecule type" value="Genomic_DNA"/>
</dbReference>